<gene>
    <name evidence="1" type="ORF">RFH988_LOCUS17957</name>
</gene>
<organism evidence="1 2">
    <name type="scientific">Rotaria sordida</name>
    <dbReference type="NCBI Taxonomy" id="392033"/>
    <lineage>
        <taxon>Eukaryota</taxon>
        <taxon>Metazoa</taxon>
        <taxon>Spiralia</taxon>
        <taxon>Gnathifera</taxon>
        <taxon>Rotifera</taxon>
        <taxon>Eurotatoria</taxon>
        <taxon>Bdelloidea</taxon>
        <taxon>Philodinida</taxon>
        <taxon>Philodinidae</taxon>
        <taxon>Rotaria</taxon>
    </lineage>
</organism>
<dbReference type="OrthoDB" id="10022108at2759"/>
<proteinExistence type="predicted"/>
<evidence type="ECO:0000313" key="2">
    <source>
        <dbReference type="Proteomes" id="UP000663882"/>
    </source>
</evidence>
<sequence length="150" mass="17511">MKCPVIKSFRAELIRKLLSSNTNPTAVPPNNNNNNYRFDLLNFPPLPSAQAQLNNPMMSKLDDLIVKINDVKDHLASLTLKHDKFEKFMVEKAKHDIHVSYQIDTLSANDQELRKDLINHHMLIERHEKIFIKLFIPMLEEVFSWIALHN</sequence>
<protein>
    <submittedName>
        <fullName evidence="1">Uncharacterized protein</fullName>
    </submittedName>
</protein>
<comment type="caution">
    <text evidence="1">The sequence shown here is derived from an EMBL/GenBank/DDBJ whole genome shotgun (WGS) entry which is preliminary data.</text>
</comment>
<dbReference type="Proteomes" id="UP000663882">
    <property type="component" value="Unassembled WGS sequence"/>
</dbReference>
<evidence type="ECO:0000313" key="1">
    <source>
        <dbReference type="EMBL" id="CAF1074662.1"/>
    </source>
</evidence>
<accession>A0A814M893</accession>
<name>A0A814M893_9BILA</name>
<dbReference type="EMBL" id="CAJNOO010000986">
    <property type="protein sequence ID" value="CAF1074662.1"/>
    <property type="molecule type" value="Genomic_DNA"/>
</dbReference>
<dbReference type="AlphaFoldDB" id="A0A814M893"/>
<reference evidence="1" key="1">
    <citation type="submission" date="2021-02" db="EMBL/GenBank/DDBJ databases">
        <authorList>
            <person name="Nowell W R."/>
        </authorList>
    </citation>
    <scope>NUCLEOTIDE SEQUENCE</scope>
</reference>